<dbReference type="InterPro" id="IPR017850">
    <property type="entry name" value="Alkaline_phosphatase_core_sf"/>
</dbReference>
<evidence type="ECO:0000313" key="3">
    <source>
        <dbReference type="EMBL" id="SVC87124.1"/>
    </source>
</evidence>
<dbReference type="SUPFAM" id="SSF53649">
    <property type="entry name" value="Alkaline phosphatase-like"/>
    <property type="match status" value="1"/>
</dbReference>
<dbReference type="AlphaFoldDB" id="A0A382QNP4"/>
<keyword evidence="1" id="KW-0812">Transmembrane</keyword>
<dbReference type="Pfam" id="PF00884">
    <property type="entry name" value="Sulfatase"/>
    <property type="match status" value="1"/>
</dbReference>
<evidence type="ECO:0000259" key="2">
    <source>
        <dbReference type="Pfam" id="PF00884"/>
    </source>
</evidence>
<feature type="transmembrane region" description="Helical" evidence="1">
    <location>
        <begin position="6"/>
        <end position="21"/>
    </location>
</feature>
<sequence length="330" mass="37991">PNLLWSYGISLTVAITGLWLWKNPSRQVAEYLNIASLILIVFPIISLITHKISVENHKLFPSPSSINSAIPYNYIGPKPDIYYIILDGYMRKDVMNEFWRFDNSEFIKSLENRGFYVAPKSRSNYQTTWLSLASSLNMEYLPENLSIDTTQSINNIPFIEAIAQNKVAKFLKSIGYQYIHLPHNAALTKKNNQADITITNKKYISPFSQHILNKTFLKTFKLLSLNEIQIKRREILHGFKKLEDIPHNEEPTFTYAHFLMPHGPYAFGSKGEFPAQDISDSEKYFEEILFANKKIRHLVDHLQQNSKTPPIIIIQGDHGYLAPPTYRPGA</sequence>
<accession>A0A382QNP4</accession>
<feature type="non-terminal residue" evidence="3">
    <location>
        <position position="330"/>
    </location>
</feature>
<evidence type="ECO:0000256" key="1">
    <source>
        <dbReference type="SAM" id="Phobius"/>
    </source>
</evidence>
<name>A0A382QNP4_9ZZZZ</name>
<organism evidence="3">
    <name type="scientific">marine metagenome</name>
    <dbReference type="NCBI Taxonomy" id="408172"/>
    <lineage>
        <taxon>unclassified sequences</taxon>
        <taxon>metagenomes</taxon>
        <taxon>ecological metagenomes</taxon>
    </lineage>
</organism>
<protein>
    <recommendedName>
        <fullName evidence="2">Sulfatase N-terminal domain-containing protein</fullName>
    </recommendedName>
</protein>
<dbReference type="EMBL" id="UINC01115819">
    <property type="protein sequence ID" value="SVC87124.1"/>
    <property type="molecule type" value="Genomic_DNA"/>
</dbReference>
<dbReference type="InterPro" id="IPR000917">
    <property type="entry name" value="Sulfatase_N"/>
</dbReference>
<feature type="domain" description="Sulfatase N-terminal" evidence="2">
    <location>
        <begin position="104"/>
        <end position="320"/>
    </location>
</feature>
<dbReference type="Gene3D" id="3.40.720.10">
    <property type="entry name" value="Alkaline Phosphatase, subunit A"/>
    <property type="match status" value="1"/>
</dbReference>
<gene>
    <name evidence="3" type="ORF">METZ01_LOCUS339978</name>
</gene>
<reference evidence="3" key="1">
    <citation type="submission" date="2018-05" db="EMBL/GenBank/DDBJ databases">
        <authorList>
            <person name="Lanie J.A."/>
            <person name="Ng W.-L."/>
            <person name="Kazmierczak K.M."/>
            <person name="Andrzejewski T.M."/>
            <person name="Davidsen T.M."/>
            <person name="Wayne K.J."/>
            <person name="Tettelin H."/>
            <person name="Glass J.I."/>
            <person name="Rusch D."/>
            <person name="Podicherti R."/>
            <person name="Tsui H.-C.T."/>
            <person name="Winkler M.E."/>
        </authorList>
    </citation>
    <scope>NUCLEOTIDE SEQUENCE</scope>
</reference>
<feature type="transmembrane region" description="Helical" evidence="1">
    <location>
        <begin position="28"/>
        <end position="48"/>
    </location>
</feature>
<proteinExistence type="predicted"/>
<feature type="non-terminal residue" evidence="3">
    <location>
        <position position="1"/>
    </location>
</feature>
<keyword evidence="1" id="KW-0472">Membrane</keyword>
<keyword evidence="1" id="KW-1133">Transmembrane helix</keyword>